<proteinExistence type="predicted"/>
<dbReference type="AlphaFoldDB" id="A0A0B7F9G3"/>
<reference evidence="1 2" key="1">
    <citation type="submission" date="2014-11" db="EMBL/GenBank/DDBJ databases">
        <authorList>
            <person name="Wibberg Daniel"/>
        </authorList>
    </citation>
    <scope>NUCLEOTIDE SEQUENCE [LARGE SCALE GENOMIC DNA]</scope>
    <source>
        <strain evidence="1">Rhizoctonia solani AG1-IB 7/3/14</strain>
    </source>
</reference>
<evidence type="ECO:0000313" key="2">
    <source>
        <dbReference type="Proteomes" id="UP000059188"/>
    </source>
</evidence>
<sequence length="72" mass="7821">MVRHSEVVELNGVQLTDVTANLRPRSSIACDSSARCGSHVTYKGPEFRPMKKSHGVSYGSLPGIGFDERLTS</sequence>
<dbReference type="Proteomes" id="UP000059188">
    <property type="component" value="Unassembled WGS sequence"/>
</dbReference>
<dbReference type="EMBL" id="LN679117">
    <property type="protein sequence ID" value="CEL54701.1"/>
    <property type="molecule type" value="Genomic_DNA"/>
</dbReference>
<gene>
    <name evidence="1" type="ORF">RSOLAG1IB_07235</name>
</gene>
<evidence type="ECO:0000313" key="1">
    <source>
        <dbReference type="EMBL" id="CEL54701.1"/>
    </source>
</evidence>
<protein>
    <submittedName>
        <fullName evidence="1">Uncharacterized protein</fullName>
    </submittedName>
</protein>
<name>A0A0B7F9G3_THACB</name>
<organism evidence="1 2">
    <name type="scientific">Thanatephorus cucumeris (strain AG1-IB / isolate 7/3/14)</name>
    <name type="common">Lettuce bottom rot fungus</name>
    <name type="synonym">Rhizoctonia solani</name>
    <dbReference type="NCBI Taxonomy" id="1108050"/>
    <lineage>
        <taxon>Eukaryota</taxon>
        <taxon>Fungi</taxon>
        <taxon>Dikarya</taxon>
        <taxon>Basidiomycota</taxon>
        <taxon>Agaricomycotina</taxon>
        <taxon>Agaricomycetes</taxon>
        <taxon>Cantharellales</taxon>
        <taxon>Ceratobasidiaceae</taxon>
        <taxon>Rhizoctonia</taxon>
        <taxon>Rhizoctonia solani AG-1</taxon>
    </lineage>
</organism>
<accession>A0A0B7F9G3</accession>
<keyword evidence="2" id="KW-1185">Reference proteome</keyword>